<dbReference type="EMBL" id="RXOE01000001">
    <property type="protein sequence ID" value="RTQ37270.1"/>
    <property type="molecule type" value="Genomic_DNA"/>
</dbReference>
<comment type="caution">
    <text evidence="2">The sequence shown here is derived from an EMBL/GenBank/DDBJ whole genome shotgun (WGS) entry which is preliminary data.</text>
</comment>
<name>A0A3S0H0X6_9BURK</name>
<evidence type="ECO:0000313" key="2">
    <source>
        <dbReference type="EMBL" id="RTQ37270.1"/>
    </source>
</evidence>
<dbReference type="InterPro" id="IPR050276">
    <property type="entry name" value="MshD_Acetyltransferase"/>
</dbReference>
<proteinExistence type="predicted"/>
<keyword evidence="3" id="KW-1185">Reference proteome</keyword>
<evidence type="ECO:0000313" key="3">
    <source>
        <dbReference type="Proteomes" id="UP000267418"/>
    </source>
</evidence>
<dbReference type="Gene3D" id="3.40.630.30">
    <property type="match status" value="1"/>
</dbReference>
<organism evidence="2 3">
    <name type="scientific">Variovorax gossypii</name>
    <dbReference type="NCBI Taxonomy" id="1679495"/>
    <lineage>
        <taxon>Bacteria</taxon>
        <taxon>Pseudomonadati</taxon>
        <taxon>Pseudomonadota</taxon>
        <taxon>Betaproteobacteria</taxon>
        <taxon>Burkholderiales</taxon>
        <taxon>Comamonadaceae</taxon>
        <taxon>Variovorax</taxon>
    </lineage>
</organism>
<dbReference type="GO" id="GO:0016747">
    <property type="term" value="F:acyltransferase activity, transferring groups other than amino-acyl groups"/>
    <property type="evidence" value="ECO:0007669"/>
    <property type="project" value="InterPro"/>
</dbReference>
<dbReference type="RefSeq" id="WP_126469012.1">
    <property type="nucleotide sequence ID" value="NZ_RXOE01000001.1"/>
</dbReference>
<dbReference type="PROSITE" id="PS51186">
    <property type="entry name" value="GNAT"/>
    <property type="match status" value="1"/>
</dbReference>
<dbReference type="Proteomes" id="UP000267418">
    <property type="component" value="Unassembled WGS sequence"/>
</dbReference>
<dbReference type="OrthoDB" id="9797178at2"/>
<dbReference type="PANTHER" id="PTHR43617:SF2">
    <property type="entry name" value="UPF0039 PROTEIN SLL0451"/>
    <property type="match status" value="1"/>
</dbReference>
<keyword evidence="2" id="KW-0808">Transferase</keyword>
<dbReference type="SUPFAM" id="SSF55729">
    <property type="entry name" value="Acyl-CoA N-acyltransferases (Nat)"/>
    <property type="match status" value="1"/>
</dbReference>
<protein>
    <submittedName>
        <fullName evidence="2">N-acetyltransferase</fullName>
    </submittedName>
</protein>
<feature type="domain" description="N-acetyltransferase" evidence="1">
    <location>
        <begin position="3"/>
        <end position="154"/>
    </location>
</feature>
<dbReference type="Pfam" id="PF13527">
    <property type="entry name" value="Acetyltransf_9"/>
    <property type="match status" value="1"/>
</dbReference>
<dbReference type="InterPro" id="IPR016181">
    <property type="entry name" value="Acyl_CoA_acyltransferase"/>
</dbReference>
<dbReference type="CDD" id="cd04301">
    <property type="entry name" value="NAT_SF"/>
    <property type="match status" value="1"/>
</dbReference>
<sequence length="168" mass="17429">MNIHIRNEVPADAPAIEAVTAAAFLDAEHSSHTEQFIVNALRRAGQLSVSLVAEDAGQIVGHVAISPVRISDGSLGWYGLGPVSVAPGHQALGIGKRLVNEALAALRDMGASGCVVLGDPAYYGRFGFAAMPVLVYPGVPAQYFQALLLAGAMPFGTVSYHAAFETTA</sequence>
<reference evidence="2 3" key="1">
    <citation type="submission" date="2018-12" db="EMBL/GenBank/DDBJ databases">
        <title>The genome of Variovorax gossypii DSM 100435.</title>
        <authorList>
            <person name="Gao J."/>
            <person name="Sun J."/>
        </authorList>
    </citation>
    <scope>NUCLEOTIDE SEQUENCE [LARGE SCALE GENOMIC DNA]</scope>
    <source>
        <strain evidence="2 3">DSM 100435</strain>
    </source>
</reference>
<dbReference type="InterPro" id="IPR000182">
    <property type="entry name" value="GNAT_dom"/>
</dbReference>
<gene>
    <name evidence="2" type="ORF">EJP69_05950</name>
</gene>
<dbReference type="PANTHER" id="PTHR43617">
    <property type="entry name" value="L-AMINO ACID N-ACETYLTRANSFERASE"/>
    <property type="match status" value="1"/>
</dbReference>
<accession>A0A3S0H0X6</accession>
<dbReference type="AlphaFoldDB" id="A0A3S0H0X6"/>
<evidence type="ECO:0000259" key="1">
    <source>
        <dbReference type="PROSITE" id="PS51186"/>
    </source>
</evidence>